<evidence type="ECO:0000313" key="3">
    <source>
        <dbReference type="Proteomes" id="UP000198984"/>
    </source>
</evidence>
<dbReference type="Proteomes" id="UP000198984">
    <property type="component" value="Unassembled WGS sequence"/>
</dbReference>
<protein>
    <submittedName>
        <fullName evidence="2">Ketosteroid isomerase-related protein</fullName>
    </submittedName>
</protein>
<feature type="domain" description="SnoaL-like" evidence="1">
    <location>
        <begin position="13"/>
        <end position="105"/>
    </location>
</feature>
<dbReference type="Pfam" id="PF12680">
    <property type="entry name" value="SnoaL_2"/>
    <property type="match status" value="1"/>
</dbReference>
<keyword evidence="3" id="KW-1185">Reference proteome</keyword>
<organism evidence="2 3">
    <name type="scientific">Chitinophaga rupis</name>
    <dbReference type="NCBI Taxonomy" id="573321"/>
    <lineage>
        <taxon>Bacteria</taxon>
        <taxon>Pseudomonadati</taxon>
        <taxon>Bacteroidota</taxon>
        <taxon>Chitinophagia</taxon>
        <taxon>Chitinophagales</taxon>
        <taxon>Chitinophagaceae</taxon>
        <taxon>Chitinophaga</taxon>
    </lineage>
</organism>
<dbReference type="InterPro" id="IPR037401">
    <property type="entry name" value="SnoaL-like"/>
</dbReference>
<keyword evidence="2" id="KW-0413">Isomerase</keyword>
<dbReference type="SUPFAM" id="SSF54427">
    <property type="entry name" value="NTF2-like"/>
    <property type="match status" value="1"/>
</dbReference>
<dbReference type="GO" id="GO:0016853">
    <property type="term" value="F:isomerase activity"/>
    <property type="evidence" value="ECO:0007669"/>
    <property type="project" value="UniProtKB-KW"/>
</dbReference>
<dbReference type="InterPro" id="IPR032710">
    <property type="entry name" value="NTF2-like_dom_sf"/>
</dbReference>
<evidence type="ECO:0000313" key="2">
    <source>
        <dbReference type="EMBL" id="SEN83463.1"/>
    </source>
</evidence>
<proteinExistence type="predicted"/>
<dbReference type="AlphaFoldDB" id="A0A1H8JRW9"/>
<dbReference type="STRING" id="573321.SAMN04488505_113128"/>
<reference evidence="2 3" key="1">
    <citation type="submission" date="2016-10" db="EMBL/GenBank/DDBJ databases">
        <authorList>
            <person name="de Groot N.N."/>
        </authorList>
    </citation>
    <scope>NUCLEOTIDE SEQUENCE [LARGE SCALE GENOMIC DNA]</scope>
    <source>
        <strain evidence="2 3">DSM 21039</strain>
    </source>
</reference>
<dbReference type="EMBL" id="FOBB01000013">
    <property type="protein sequence ID" value="SEN83463.1"/>
    <property type="molecule type" value="Genomic_DNA"/>
</dbReference>
<gene>
    <name evidence="2" type="ORF">SAMN04488505_113128</name>
</gene>
<name>A0A1H8JRW9_9BACT</name>
<dbReference type="RefSeq" id="WP_238386747.1">
    <property type="nucleotide sequence ID" value="NZ_FOBB01000013.1"/>
</dbReference>
<accession>A0A1H8JRW9</accession>
<sequence>MDNKTILLQANAFVTAGNNEGFLSFCTDDVEWEFVGDKTLTGKAAVREYMKAVYIEPPKFNIEHLTAEGDYVTAIGKISMKDENGKMVDYDYCDFWRFRNGKMARLKAFVIPITATAQ</sequence>
<dbReference type="Gene3D" id="3.10.450.50">
    <property type="match status" value="1"/>
</dbReference>
<evidence type="ECO:0000259" key="1">
    <source>
        <dbReference type="Pfam" id="PF12680"/>
    </source>
</evidence>